<keyword evidence="3" id="KW-1185">Reference proteome</keyword>
<sequence>MAQLSIPEKIEMVLLYGECRRSVIDAVALYAERFPDRNAISRASFYRVVKEFTENGTVQPKKRTRRVTVTGENNEIAVLAAVAVNPHASSRRIARDSGISKTSILRILQRHKFHPYHISLHQELHGDDFENRVIFCQWARDKIGLNRNFFLNVLFSDESGFTNHGQVNRHNMHYWSVANPRWLREVEHQRPWTLNVWCGIIGDKLIGPYFIEGTLNGQKYQEFLDQHLPILLEDLTLQERANMWFQHDGCPAHYAIISREVLDREYTDRWIGRGGPVAWPARSPDLTPLDFCLWGRIKEKVYQDVPTTPENMMERIRNACRAVSRETLIQCHESFMRRIDKCVEVGGHHFEHLLK</sequence>
<feature type="domain" description="DUF4817" evidence="1">
    <location>
        <begin position="6"/>
        <end position="59"/>
    </location>
</feature>
<proteinExistence type="predicted"/>
<dbReference type="PANTHER" id="PTHR47326">
    <property type="entry name" value="TRANSPOSABLE ELEMENT TC3 TRANSPOSASE-LIKE PROTEIN"/>
    <property type="match status" value="1"/>
</dbReference>
<organism evidence="2 3">
    <name type="scientific">Exocentrus adspersus</name>
    <dbReference type="NCBI Taxonomy" id="1586481"/>
    <lineage>
        <taxon>Eukaryota</taxon>
        <taxon>Metazoa</taxon>
        <taxon>Ecdysozoa</taxon>
        <taxon>Arthropoda</taxon>
        <taxon>Hexapoda</taxon>
        <taxon>Insecta</taxon>
        <taxon>Pterygota</taxon>
        <taxon>Neoptera</taxon>
        <taxon>Endopterygota</taxon>
        <taxon>Coleoptera</taxon>
        <taxon>Polyphaga</taxon>
        <taxon>Cucujiformia</taxon>
        <taxon>Chrysomeloidea</taxon>
        <taxon>Cerambycidae</taxon>
        <taxon>Lamiinae</taxon>
        <taxon>Acanthocinini</taxon>
        <taxon>Exocentrus</taxon>
    </lineage>
</organism>
<evidence type="ECO:0000259" key="1">
    <source>
        <dbReference type="Pfam" id="PF16087"/>
    </source>
</evidence>
<accession>A0AAV8VNK3</accession>
<gene>
    <name evidence="2" type="ORF">NQ315_012397</name>
</gene>
<dbReference type="EMBL" id="JANEYG010000052">
    <property type="protein sequence ID" value="KAJ8915516.1"/>
    <property type="molecule type" value="Genomic_DNA"/>
</dbReference>
<dbReference type="GO" id="GO:0003676">
    <property type="term" value="F:nucleic acid binding"/>
    <property type="evidence" value="ECO:0007669"/>
    <property type="project" value="InterPro"/>
</dbReference>
<evidence type="ECO:0000313" key="3">
    <source>
        <dbReference type="Proteomes" id="UP001159042"/>
    </source>
</evidence>
<dbReference type="Proteomes" id="UP001159042">
    <property type="component" value="Unassembled WGS sequence"/>
</dbReference>
<dbReference type="Gene3D" id="3.30.420.10">
    <property type="entry name" value="Ribonuclease H-like superfamily/Ribonuclease H"/>
    <property type="match status" value="1"/>
</dbReference>
<dbReference type="InterPro" id="IPR032135">
    <property type="entry name" value="DUF4817"/>
</dbReference>
<protein>
    <recommendedName>
        <fullName evidence="1">DUF4817 domain-containing protein</fullName>
    </recommendedName>
</protein>
<name>A0AAV8VNK3_9CUCU</name>
<dbReference type="Pfam" id="PF16087">
    <property type="entry name" value="DUF4817"/>
    <property type="match status" value="1"/>
</dbReference>
<comment type="caution">
    <text evidence="2">The sequence shown here is derived from an EMBL/GenBank/DDBJ whole genome shotgun (WGS) entry which is preliminary data.</text>
</comment>
<dbReference type="AlphaFoldDB" id="A0AAV8VNK3"/>
<reference evidence="2 3" key="1">
    <citation type="journal article" date="2023" name="Insect Mol. Biol.">
        <title>Genome sequencing provides insights into the evolution of gene families encoding plant cell wall-degrading enzymes in longhorned beetles.</title>
        <authorList>
            <person name="Shin N.R."/>
            <person name="Okamura Y."/>
            <person name="Kirsch R."/>
            <person name="Pauchet Y."/>
        </authorList>
    </citation>
    <scope>NUCLEOTIDE SEQUENCE [LARGE SCALE GENOMIC DNA]</scope>
    <source>
        <strain evidence="2">EAD_L_NR</strain>
    </source>
</reference>
<dbReference type="InterPro" id="IPR036397">
    <property type="entry name" value="RNaseH_sf"/>
</dbReference>
<evidence type="ECO:0000313" key="2">
    <source>
        <dbReference type="EMBL" id="KAJ8915516.1"/>
    </source>
</evidence>
<dbReference type="PANTHER" id="PTHR47326:SF1">
    <property type="entry name" value="HTH PSQ-TYPE DOMAIN-CONTAINING PROTEIN"/>
    <property type="match status" value="1"/>
</dbReference>